<sequence>MNSTNSTTSTPSPGKGTSDSMSDTYILSLSPKERKAYMIAKSHLDMSFDLEKSIGYKQFVQKSDGK</sequence>
<feature type="region of interest" description="Disordered" evidence="1">
    <location>
        <begin position="1"/>
        <end position="25"/>
    </location>
</feature>
<organism evidence="2">
    <name type="scientific">viral metagenome</name>
    <dbReference type="NCBI Taxonomy" id="1070528"/>
    <lineage>
        <taxon>unclassified sequences</taxon>
        <taxon>metagenomes</taxon>
        <taxon>organismal metagenomes</taxon>
    </lineage>
</organism>
<evidence type="ECO:0000256" key="1">
    <source>
        <dbReference type="SAM" id="MobiDB-lite"/>
    </source>
</evidence>
<proteinExistence type="predicted"/>
<feature type="compositionally biased region" description="Low complexity" evidence="1">
    <location>
        <begin position="1"/>
        <end position="18"/>
    </location>
</feature>
<dbReference type="EMBL" id="MN740154">
    <property type="protein sequence ID" value="QHT90403.1"/>
    <property type="molecule type" value="Genomic_DNA"/>
</dbReference>
<accession>A0A6C0IFX7</accession>
<name>A0A6C0IFX7_9ZZZZ</name>
<dbReference type="AlphaFoldDB" id="A0A6C0IFX7"/>
<protein>
    <submittedName>
        <fullName evidence="2">Uncharacterized protein</fullName>
    </submittedName>
</protein>
<evidence type="ECO:0000313" key="2">
    <source>
        <dbReference type="EMBL" id="QHT90403.1"/>
    </source>
</evidence>
<reference evidence="2" key="1">
    <citation type="journal article" date="2020" name="Nature">
        <title>Giant virus diversity and host interactions through global metagenomics.</title>
        <authorList>
            <person name="Schulz F."/>
            <person name="Roux S."/>
            <person name="Paez-Espino D."/>
            <person name="Jungbluth S."/>
            <person name="Walsh D.A."/>
            <person name="Denef V.J."/>
            <person name="McMahon K.D."/>
            <person name="Konstantinidis K.T."/>
            <person name="Eloe-Fadrosh E.A."/>
            <person name="Kyrpides N.C."/>
            <person name="Woyke T."/>
        </authorList>
    </citation>
    <scope>NUCLEOTIDE SEQUENCE</scope>
    <source>
        <strain evidence="2">GVMAG-M-3300023184-68</strain>
    </source>
</reference>